<accession>A0ABD7LHK2</accession>
<sequence length="32" mass="3569">MTTNMIRVVACTRRDGFDVMSIALELNVARGQ</sequence>
<protein>
    <recommendedName>
        <fullName evidence="3">LysR family transcriptional regulator</fullName>
    </recommendedName>
</protein>
<evidence type="ECO:0000313" key="1">
    <source>
        <dbReference type="EMBL" id="SAK16946.1"/>
    </source>
</evidence>
<dbReference type="AlphaFoldDB" id="A0ABD7LHK2"/>
<proteinExistence type="predicted"/>
<name>A0ABD7LHK2_9BURK</name>
<dbReference type="EMBL" id="FKJW01000003">
    <property type="protein sequence ID" value="SAK16946.1"/>
    <property type="molecule type" value="Genomic_DNA"/>
</dbReference>
<comment type="caution">
    <text evidence="1">The sequence shown here is derived from an EMBL/GenBank/DDBJ whole genome shotgun (WGS) entry which is preliminary data.</text>
</comment>
<dbReference type="Proteomes" id="UP000196218">
    <property type="component" value="Unassembled WGS sequence"/>
</dbReference>
<evidence type="ECO:0008006" key="3">
    <source>
        <dbReference type="Google" id="ProtNLM"/>
    </source>
</evidence>
<organism evidence="1 2">
    <name type="scientific">Burkholderia multivorans</name>
    <dbReference type="NCBI Taxonomy" id="87883"/>
    <lineage>
        <taxon>Bacteria</taxon>
        <taxon>Pseudomonadati</taxon>
        <taxon>Pseudomonadota</taxon>
        <taxon>Betaproteobacteria</taxon>
        <taxon>Burkholderiales</taxon>
        <taxon>Burkholderiaceae</taxon>
        <taxon>Burkholderia</taxon>
        <taxon>Burkholderia cepacia complex</taxon>
    </lineage>
</organism>
<gene>
    <name evidence="1" type="ORF">UA18_01682</name>
</gene>
<evidence type="ECO:0000313" key="2">
    <source>
        <dbReference type="Proteomes" id="UP000196218"/>
    </source>
</evidence>
<reference evidence="1 2" key="1">
    <citation type="submission" date="2016-04" db="EMBL/GenBank/DDBJ databases">
        <authorList>
            <person name="Peeters C."/>
        </authorList>
    </citation>
    <scope>NUCLEOTIDE SEQUENCE [LARGE SCALE GENOMIC DNA]</scope>
    <source>
        <strain evidence="1">LMG 29311</strain>
    </source>
</reference>